<accession>A0AAD6NF78</accession>
<keyword evidence="3" id="KW-1185">Reference proteome</keyword>
<feature type="region of interest" description="Disordered" evidence="1">
    <location>
        <begin position="51"/>
        <end position="70"/>
    </location>
</feature>
<evidence type="ECO:0000256" key="1">
    <source>
        <dbReference type="SAM" id="MobiDB-lite"/>
    </source>
</evidence>
<gene>
    <name evidence="2" type="ORF">Dda_9230</name>
</gene>
<evidence type="ECO:0000313" key="3">
    <source>
        <dbReference type="Proteomes" id="UP001221413"/>
    </source>
</evidence>
<dbReference type="AlphaFoldDB" id="A0AAD6NF78"/>
<proteinExistence type="predicted"/>
<dbReference type="EMBL" id="JAQGDS010000016">
    <property type="protein sequence ID" value="KAJ6255939.1"/>
    <property type="molecule type" value="Genomic_DNA"/>
</dbReference>
<evidence type="ECO:0000313" key="2">
    <source>
        <dbReference type="EMBL" id="KAJ6255939.1"/>
    </source>
</evidence>
<dbReference type="Proteomes" id="UP001221413">
    <property type="component" value="Unassembled WGS sequence"/>
</dbReference>
<sequence length="93" mass="10539">MPPSRPLLLLLLQLSEDGRQPSKHSNEIEYHRDDSVPITISMRYTQKSIQTFTTSSHTPSHHHPSQPGDVTIYHNRIDESLMTLKGYITAGNS</sequence>
<name>A0AAD6NF78_DREDA</name>
<comment type="caution">
    <text evidence="2">The sequence shown here is derived from an EMBL/GenBank/DDBJ whole genome shotgun (WGS) entry which is preliminary data.</text>
</comment>
<protein>
    <submittedName>
        <fullName evidence="2">Uncharacterized protein</fullName>
    </submittedName>
</protein>
<reference evidence="2" key="1">
    <citation type="submission" date="2023-01" db="EMBL/GenBank/DDBJ databases">
        <title>The chitinases involved in constricting ring structure development in the nematode-trapping fungus Drechslerella dactyloides.</title>
        <authorList>
            <person name="Wang R."/>
            <person name="Zhang L."/>
            <person name="Tang P."/>
            <person name="Li S."/>
            <person name="Liang L."/>
        </authorList>
    </citation>
    <scope>NUCLEOTIDE SEQUENCE</scope>
    <source>
        <strain evidence="2">YMF1.00031</strain>
    </source>
</reference>
<organism evidence="2 3">
    <name type="scientific">Drechslerella dactyloides</name>
    <name type="common">Nematode-trapping fungus</name>
    <name type="synonym">Arthrobotrys dactyloides</name>
    <dbReference type="NCBI Taxonomy" id="74499"/>
    <lineage>
        <taxon>Eukaryota</taxon>
        <taxon>Fungi</taxon>
        <taxon>Dikarya</taxon>
        <taxon>Ascomycota</taxon>
        <taxon>Pezizomycotina</taxon>
        <taxon>Orbiliomycetes</taxon>
        <taxon>Orbiliales</taxon>
        <taxon>Orbiliaceae</taxon>
        <taxon>Drechslerella</taxon>
    </lineage>
</organism>